<dbReference type="GO" id="GO:0004332">
    <property type="term" value="F:fructose-bisphosphate aldolase activity"/>
    <property type="evidence" value="ECO:0007669"/>
    <property type="project" value="UniProtKB-EC"/>
</dbReference>
<reference evidence="9" key="1">
    <citation type="submission" date="2022-06" db="EMBL/GenBank/DDBJ databases">
        <title>Devosia sp. XJ19-45 genome assembly.</title>
        <authorList>
            <person name="Li B."/>
            <person name="Cai M."/>
            <person name="Nie G."/>
            <person name="Li W."/>
        </authorList>
    </citation>
    <scope>NUCLEOTIDE SEQUENCE</scope>
    <source>
        <strain evidence="9">XJ19-45</strain>
    </source>
</reference>
<dbReference type="AlphaFoldDB" id="A0A9Q4AQV2"/>
<name>A0A9Q4AQV2_9HYPH</name>
<evidence type="ECO:0000256" key="3">
    <source>
        <dbReference type="ARBA" id="ARBA00010387"/>
    </source>
</evidence>
<evidence type="ECO:0000256" key="8">
    <source>
        <dbReference type="ARBA" id="ARBA00072515"/>
    </source>
</evidence>
<comment type="caution">
    <text evidence="9">The sequence shown here is derived from an EMBL/GenBank/DDBJ whole genome shotgun (WGS) entry which is preliminary data.</text>
</comment>
<dbReference type="EC" id="4.1.2.13" evidence="4"/>
<dbReference type="InterPro" id="IPR000741">
    <property type="entry name" value="FBA_I"/>
</dbReference>
<dbReference type="Pfam" id="PF00274">
    <property type="entry name" value="Glycolytic"/>
    <property type="match status" value="1"/>
</dbReference>
<comment type="similarity">
    <text evidence="3">Belongs to the class I fructose-bisphosphate aldolase family.</text>
</comment>
<dbReference type="NCBIfam" id="NF033379">
    <property type="entry name" value="FrucBisAld_I"/>
    <property type="match status" value="1"/>
</dbReference>
<comment type="pathway">
    <text evidence="2">Carbohydrate degradation; glycolysis; D-glyceraldehyde 3-phosphate and glycerone phosphate from D-glucose: step 4/4.</text>
</comment>
<evidence type="ECO:0000313" key="9">
    <source>
        <dbReference type="EMBL" id="MCP8888170.1"/>
    </source>
</evidence>
<sequence>MTKSLNAIAQKLMTTGMGILAADESEGTIGKRFAKINLPNTLDLRRDYREMLFGATEAMKNYVSGVILTEETLKQSAADGTPFRAILADADVIPGIKVDRGAFPMPGEAGEKITEGLDGLRQRLEHYAELGAGFAKWRAVITINDIAPTRNNIRANAHVLARYAMLCQEAGIVPIVEPEVVGDGEPGNHSMERCAQVTGDVLENVFKELRLAGVDLAGMLLKPNMVLPGLNSRDRPTVEEVARRTVDVLKEHVPAAVPGIAFLSGGQTDEEATAHLSAMNRLAGKPWPMTFSYGRALQNVALRTWAGRRENFTAARQAFAHRAHMNSLAAIGEWTNDLDRAA</sequence>
<keyword evidence="6 9" id="KW-0456">Lyase</keyword>
<accession>A0A9Q4AQV2</accession>
<keyword evidence="10" id="KW-1185">Reference proteome</keyword>
<dbReference type="PANTHER" id="PTHR11627">
    <property type="entry name" value="FRUCTOSE-BISPHOSPHATE ALDOLASE"/>
    <property type="match status" value="1"/>
</dbReference>
<dbReference type="InterPro" id="IPR013785">
    <property type="entry name" value="Aldolase_TIM"/>
</dbReference>
<comment type="catalytic activity">
    <reaction evidence="1">
        <text>beta-D-fructose 1,6-bisphosphate = D-glyceraldehyde 3-phosphate + dihydroxyacetone phosphate</text>
        <dbReference type="Rhea" id="RHEA:14729"/>
        <dbReference type="ChEBI" id="CHEBI:32966"/>
        <dbReference type="ChEBI" id="CHEBI:57642"/>
        <dbReference type="ChEBI" id="CHEBI:59776"/>
        <dbReference type="EC" id="4.1.2.13"/>
    </reaction>
</comment>
<proteinExistence type="inferred from homology"/>
<organism evidence="9 10">
    <name type="scientific">Devosia ureilytica</name>
    <dbReference type="NCBI Taxonomy" id="2952754"/>
    <lineage>
        <taxon>Bacteria</taxon>
        <taxon>Pseudomonadati</taxon>
        <taxon>Pseudomonadota</taxon>
        <taxon>Alphaproteobacteria</taxon>
        <taxon>Hyphomicrobiales</taxon>
        <taxon>Devosiaceae</taxon>
        <taxon>Devosia</taxon>
    </lineage>
</organism>
<dbReference type="SUPFAM" id="SSF51569">
    <property type="entry name" value="Aldolase"/>
    <property type="match status" value="1"/>
</dbReference>
<evidence type="ECO:0000256" key="1">
    <source>
        <dbReference type="ARBA" id="ARBA00000441"/>
    </source>
</evidence>
<protein>
    <recommendedName>
        <fullName evidence="8">Probable fructose-bisphosphate aldolase class 1</fullName>
        <ecNumber evidence="4">4.1.2.13</ecNumber>
    </recommendedName>
    <alternativeName>
        <fullName evidence="7">Fructose-bisphosphate aldolase class I</fullName>
    </alternativeName>
</protein>
<dbReference type="Proteomes" id="UP001060275">
    <property type="component" value="Unassembled WGS sequence"/>
</dbReference>
<evidence type="ECO:0000256" key="6">
    <source>
        <dbReference type="ARBA" id="ARBA00023239"/>
    </source>
</evidence>
<dbReference type="FunFam" id="3.20.20.70:FF:000140">
    <property type="entry name" value="Fructose-bisphosphate aldolase"/>
    <property type="match status" value="1"/>
</dbReference>
<dbReference type="Gene3D" id="3.20.20.70">
    <property type="entry name" value="Aldolase class I"/>
    <property type="match status" value="1"/>
</dbReference>
<evidence type="ECO:0000256" key="2">
    <source>
        <dbReference type="ARBA" id="ARBA00004714"/>
    </source>
</evidence>
<keyword evidence="5" id="KW-0324">Glycolysis</keyword>
<evidence type="ECO:0000313" key="10">
    <source>
        <dbReference type="Proteomes" id="UP001060275"/>
    </source>
</evidence>
<evidence type="ECO:0000256" key="4">
    <source>
        <dbReference type="ARBA" id="ARBA00013068"/>
    </source>
</evidence>
<dbReference type="GO" id="GO:0006096">
    <property type="term" value="P:glycolytic process"/>
    <property type="evidence" value="ECO:0007669"/>
    <property type="project" value="UniProtKB-KW"/>
</dbReference>
<evidence type="ECO:0000256" key="5">
    <source>
        <dbReference type="ARBA" id="ARBA00023152"/>
    </source>
</evidence>
<gene>
    <name evidence="9" type="ORF">NF348_13695</name>
</gene>
<evidence type="ECO:0000256" key="7">
    <source>
        <dbReference type="ARBA" id="ARBA00029799"/>
    </source>
</evidence>
<dbReference type="EMBL" id="JAMWDU010000005">
    <property type="protein sequence ID" value="MCP8888170.1"/>
    <property type="molecule type" value="Genomic_DNA"/>
</dbReference>
<dbReference type="RefSeq" id="WP_254675239.1">
    <property type="nucleotide sequence ID" value="NZ_JAMWDU010000005.1"/>
</dbReference>